<protein>
    <submittedName>
        <fullName evidence="1">Uncharacterized protein</fullName>
    </submittedName>
</protein>
<organism evidence="1 2">
    <name type="scientific">Setaria viridis</name>
    <name type="common">Green bristlegrass</name>
    <name type="synonym">Setaria italica subsp. viridis</name>
    <dbReference type="NCBI Taxonomy" id="4556"/>
    <lineage>
        <taxon>Eukaryota</taxon>
        <taxon>Viridiplantae</taxon>
        <taxon>Streptophyta</taxon>
        <taxon>Embryophyta</taxon>
        <taxon>Tracheophyta</taxon>
        <taxon>Spermatophyta</taxon>
        <taxon>Magnoliopsida</taxon>
        <taxon>Liliopsida</taxon>
        <taxon>Poales</taxon>
        <taxon>Poaceae</taxon>
        <taxon>PACMAD clade</taxon>
        <taxon>Panicoideae</taxon>
        <taxon>Panicodae</taxon>
        <taxon>Paniceae</taxon>
        <taxon>Cenchrinae</taxon>
        <taxon>Setaria</taxon>
    </lineage>
</organism>
<evidence type="ECO:0000313" key="2">
    <source>
        <dbReference type="Proteomes" id="UP000298652"/>
    </source>
</evidence>
<dbReference type="EMBL" id="CM016553">
    <property type="protein sequence ID" value="TKW31215.1"/>
    <property type="molecule type" value="Genomic_DNA"/>
</dbReference>
<dbReference type="Proteomes" id="UP000298652">
    <property type="component" value="Chromosome 2"/>
</dbReference>
<name>A0A4U6VQT8_SETVI</name>
<dbReference type="AlphaFoldDB" id="A0A4U6VQT8"/>
<accession>A0A4U6VQT8</accession>
<evidence type="ECO:0000313" key="1">
    <source>
        <dbReference type="EMBL" id="TKW31215.1"/>
    </source>
</evidence>
<proteinExistence type="predicted"/>
<gene>
    <name evidence="1" type="ORF">SEVIR_2G090600v2</name>
</gene>
<reference evidence="1" key="1">
    <citation type="submission" date="2019-03" db="EMBL/GenBank/DDBJ databases">
        <title>WGS assembly of Setaria viridis.</title>
        <authorList>
            <person name="Huang P."/>
            <person name="Jenkins J."/>
            <person name="Grimwood J."/>
            <person name="Barry K."/>
            <person name="Healey A."/>
            <person name="Mamidi S."/>
            <person name="Sreedasyam A."/>
            <person name="Shu S."/>
            <person name="Feldman M."/>
            <person name="Wu J."/>
            <person name="Yu Y."/>
            <person name="Chen C."/>
            <person name="Johnson J."/>
            <person name="Rokhsar D."/>
            <person name="Baxter I."/>
            <person name="Schmutz J."/>
            <person name="Brutnell T."/>
            <person name="Kellogg E."/>
        </authorList>
    </citation>
    <scope>NUCLEOTIDE SEQUENCE [LARGE SCALE GENOMIC DNA]</scope>
</reference>
<dbReference type="Gramene" id="TKW31215">
    <property type="protein sequence ID" value="TKW31215"/>
    <property type="gene ID" value="SEVIR_2G090600v2"/>
</dbReference>
<sequence length="73" mass="8030">MPNFAGICTTRKGRSCSSHLGSRCTPLTSSTSFFPQLFSPWQGISFIPVLLHSELSSCKPKPSRPWHHIASLS</sequence>
<keyword evidence="2" id="KW-1185">Reference proteome</keyword>